<dbReference type="Pfam" id="PF00106">
    <property type="entry name" value="adh_short"/>
    <property type="match status" value="1"/>
</dbReference>
<dbReference type="InterPro" id="IPR052178">
    <property type="entry name" value="Sec_Metab_Biosynth_SDR"/>
</dbReference>
<dbReference type="PANTHER" id="PTHR43618">
    <property type="entry name" value="7-ALPHA-HYDROXYSTEROID DEHYDROGENASE"/>
    <property type="match status" value="1"/>
</dbReference>
<dbReference type="CDD" id="cd05233">
    <property type="entry name" value="SDR_c"/>
    <property type="match status" value="1"/>
</dbReference>
<dbReference type="PRINTS" id="PR00080">
    <property type="entry name" value="SDRFAMILY"/>
</dbReference>
<dbReference type="SUPFAM" id="SSF51735">
    <property type="entry name" value="NAD(P)-binding Rossmann-fold domains"/>
    <property type="match status" value="1"/>
</dbReference>
<dbReference type="AlphaFoldDB" id="A0A8H3YHR0"/>
<dbReference type="InterPro" id="IPR036291">
    <property type="entry name" value="NAD(P)-bd_dom_sf"/>
</dbReference>
<dbReference type="PANTHER" id="PTHR43618:SF4">
    <property type="entry name" value="SHORT CHAIN DEHYDROGENASE_REDUCTASE FAMILY (AFU_ORTHOLOGUE AFUA_7G04540)"/>
    <property type="match status" value="1"/>
</dbReference>
<gene>
    <name evidence="5" type="ORF">NliqN6_6005</name>
</gene>
<keyword evidence="3" id="KW-0560">Oxidoreductase</keyword>
<keyword evidence="6" id="KW-1185">Reference proteome</keyword>
<evidence type="ECO:0000256" key="2">
    <source>
        <dbReference type="ARBA" id="ARBA00022857"/>
    </source>
</evidence>
<comment type="caution">
    <text evidence="5">The sequence shown here is derived from an EMBL/GenBank/DDBJ whole genome shotgun (WGS) entry which is preliminary data.</text>
</comment>
<evidence type="ECO:0000256" key="1">
    <source>
        <dbReference type="ARBA" id="ARBA00006484"/>
    </source>
</evidence>
<sequence>MSSALALANLFSVEDKRVIVTGGATGIGRMIATTFAVNGAKVYITGRRGDVLDKTAREVNAEVEENGGKGCVIAQVVVIWRSGETSKALVAEFHAKIAEKEEKIDTLVNCAGVLIPFRSKAKDHNDVQDVQQLLESVEDEDFAIQNSVNVAGPYFMTTAFAPMLMKSDNPNVINIASIGAYALQKKVGSLTYSVSKGATITLSSQLASRLIPYGIRVNCICPGRAGETAEIGGPCVMLASAAGAYTNNATIVVDGGRLMTLSSNA</sequence>
<evidence type="ECO:0008006" key="7">
    <source>
        <dbReference type="Google" id="ProtNLM"/>
    </source>
</evidence>
<dbReference type="OrthoDB" id="3819888at2759"/>
<reference evidence="5" key="1">
    <citation type="submission" date="2020-07" db="EMBL/GenBank/DDBJ databases">
        <title>Draft Genome Sequence of a Deep-Sea Yeast, Naganishia (Cryptococcus) liquefaciens strain N6.</title>
        <authorList>
            <person name="Han Y.W."/>
            <person name="Kajitani R."/>
            <person name="Morimoto H."/>
            <person name="Parhat M."/>
            <person name="Tsubouchi H."/>
            <person name="Bakenova O."/>
            <person name="Ogata M."/>
            <person name="Argunhan B."/>
            <person name="Aoki R."/>
            <person name="Kajiwara S."/>
            <person name="Itoh T."/>
            <person name="Iwasaki H."/>
        </authorList>
    </citation>
    <scope>NUCLEOTIDE SEQUENCE</scope>
    <source>
        <strain evidence="5">N6</strain>
    </source>
</reference>
<evidence type="ECO:0000313" key="6">
    <source>
        <dbReference type="Proteomes" id="UP000620104"/>
    </source>
</evidence>
<comment type="similarity">
    <text evidence="1 4">Belongs to the short-chain dehydrogenases/reductases (SDR) family.</text>
</comment>
<dbReference type="EMBL" id="BLZA01000048">
    <property type="protein sequence ID" value="GHJ89603.1"/>
    <property type="molecule type" value="Genomic_DNA"/>
</dbReference>
<proteinExistence type="inferred from homology"/>
<evidence type="ECO:0000256" key="3">
    <source>
        <dbReference type="ARBA" id="ARBA00023002"/>
    </source>
</evidence>
<accession>A0A8H3YHR0</accession>
<name>A0A8H3YHR0_9TREE</name>
<dbReference type="Gene3D" id="3.40.50.720">
    <property type="entry name" value="NAD(P)-binding Rossmann-like Domain"/>
    <property type="match status" value="1"/>
</dbReference>
<dbReference type="InterPro" id="IPR002347">
    <property type="entry name" value="SDR_fam"/>
</dbReference>
<keyword evidence="2" id="KW-0521">NADP</keyword>
<evidence type="ECO:0000256" key="4">
    <source>
        <dbReference type="RuleBase" id="RU000363"/>
    </source>
</evidence>
<dbReference type="GO" id="GO:0016491">
    <property type="term" value="F:oxidoreductase activity"/>
    <property type="evidence" value="ECO:0007669"/>
    <property type="project" value="UniProtKB-KW"/>
</dbReference>
<organism evidence="5 6">
    <name type="scientific">Naganishia liquefaciens</name>
    <dbReference type="NCBI Taxonomy" id="104408"/>
    <lineage>
        <taxon>Eukaryota</taxon>
        <taxon>Fungi</taxon>
        <taxon>Dikarya</taxon>
        <taxon>Basidiomycota</taxon>
        <taxon>Agaricomycotina</taxon>
        <taxon>Tremellomycetes</taxon>
        <taxon>Filobasidiales</taxon>
        <taxon>Filobasidiaceae</taxon>
        <taxon>Naganishia</taxon>
    </lineage>
</organism>
<dbReference type="Proteomes" id="UP000620104">
    <property type="component" value="Unassembled WGS sequence"/>
</dbReference>
<protein>
    <recommendedName>
        <fullName evidence="7">SDR family oxidoreductase</fullName>
    </recommendedName>
</protein>
<evidence type="ECO:0000313" key="5">
    <source>
        <dbReference type="EMBL" id="GHJ89603.1"/>
    </source>
</evidence>
<dbReference type="PRINTS" id="PR00081">
    <property type="entry name" value="GDHRDH"/>
</dbReference>